<dbReference type="Proteomes" id="UP000018144">
    <property type="component" value="Unassembled WGS sequence"/>
</dbReference>
<protein>
    <submittedName>
        <fullName evidence="1">Uncharacterized protein</fullName>
    </submittedName>
</protein>
<dbReference type="OMA" id="CASEMWP"/>
<keyword evidence="2" id="KW-1185">Reference proteome</keyword>
<dbReference type="EMBL" id="HF935285">
    <property type="protein sequence ID" value="CCX06283.1"/>
    <property type="molecule type" value="Genomic_DNA"/>
</dbReference>
<evidence type="ECO:0000313" key="1">
    <source>
        <dbReference type="EMBL" id="CCX06283.1"/>
    </source>
</evidence>
<dbReference type="eggNOG" id="ENOG502QW68">
    <property type="taxonomic scope" value="Eukaryota"/>
</dbReference>
<dbReference type="AlphaFoldDB" id="U4L202"/>
<accession>U4L202</accession>
<dbReference type="Pfam" id="PF11885">
    <property type="entry name" value="DUF3405"/>
    <property type="match status" value="1"/>
</dbReference>
<reference evidence="1 2" key="1">
    <citation type="journal article" date="2013" name="PLoS Genet.">
        <title>The genome and development-dependent transcriptomes of Pyronema confluens: a window into fungal evolution.</title>
        <authorList>
            <person name="Traeger S."/>
            <person name="Altegoer F."/>
            <person name="Freitag M."/>
            <person name="Gabaldon T."/>
            <person name="Kempken F."/>
            <person name="Kumar A."/>
            <person name="Marcet-Houben M."/>
            <person name="Poggeler S."/>
            <person name="Stajich J.E."/>
            <person name="Nowrousian M."/>
        </authorList>
    </citation>
    <scope>NUCLEOTIDE SEQUENCE [LARGE SCALE GENOMIC DNA]</scope>
    <source>
        <strain evidence="2">CBS 100304</strain>
        <tissue evidence="1">Vegetative mycelium</tissue>
    </source>
</reference>
<proteinExistence type="predicted"/>
<evidence type="ECO:0000313" key="2">
    <source>
        <dbReference type="Proteomes" id="UP000018144"/>
    </source>
</evidence>
<dbReference type="OrthoDB" id="3353407at2759"/>
<name>U4L202_PYROM</name>
<organism evidence="1 2">
    <name type="scientific">Pyronema omphalodes (strain CBS 100304)</name>
    <name type="common">Pyronema confluens</name>
    <dbReference type="NCBI Taxonomy" id="1076935"/>
    <lineage>
        <taxon>Eukaryota</taxon>
        <taxon>Fungi</taxon>
        <taxon>Dikarya</taxon>
        <taxon>Ascomycota</taxon>
        <taxon>Pezizomycotina</taxon>
        <taxon>Pezizomycetes</taxon>
        <taxon>Pezizales</taxon>
        <taxon>Pyronemataceae</taxon>
        <taxon>Pyronema</taxon>
    </lineage>
</organism>
<dbReference type="PANTHER" id="PTHR36205:SF2">
    <property type="entry name" value="MAJOR FACILITATOR SUPERFAMILY TRANSPORTER"/>
    <property type="match status" value="1"/>
</dbReference>
<dbReference type="InterPro" id="IPR021822">
    <property type="entry name" value="DUF3405"/>
</dbReference>
<sequence length="575" mass="64528">MRFPKLNNWYRGMYDLVPVEVNVPEYPTKPGTPAEGDRAALGALVKSRVYNPYPKGVKPCGFGSREAPQVRVFDGIPKGMPDALVGSYGELGLDDKVCFDRYGRLGSYGYGYSEKEGGLGEAVFRSTTGEEKVEGAHSVGGFPLKKIDWRGIDWGTLQTECSVSNYGRFSSSSSESTGRSEQGPKLPRTAILIRTWTGYKYTNNDIANLRSIISELSLLSGGEYTVFFLMHVKDSTPLNQKEKILSNSGLPKEFWGLVSLWNEPSMRKAYSTIPDDSAGFSHRRLPGDLGYLKLPVCGVYRSTFMPIQQFAVSHPEFDFFYNWEMDARYTGHWYHLLSQFSTWSTQQPRKGLWERNERFYIPAIHGSWQNFVADTQRRNNNTIFGPVAVPGVMINPTLPNPPDGVGEHADLITLNPLFKPDDTTWFLRNDHPGYPSPSTPRRASIVAFSRLSRRLLMAMHSENEAGRTMFSEMFPASTALIHGLKAVYVPHPIGFDRAWPLGFMEKTLQTSGRGGVFGVREHNLLSGTWYYNAEFAGRVYKAWGKGVKGNEGQEDRGERGGRMCLRGMLIHPVKD</sequence>
<dbReference type="STRING" id="1076935.U4L202"/>
<gene>
    <name evidence="1" type="ORF">PCON_05870</name>
</gene>
<dbReference type="PANTHER" id="PTHR36205">
    <property type="entry name" value="CHROMOSOME 19, WHOLE GENOME SHOTGUN SEQUENCE"/>
    <property type="match status" value="1"/>
</dbReference>